<keyword evidence="2" id="KW-0809">Transit peptide</keyword>
<dbReference type="GO" id="GO:0016554">
    <property type="term" value="P:cytidine to uridine editing"/>
    <property type="evidence" value="ECO:0007669"/>
    <property type="project" value="InterPro"/>
</dbReference>
<keyword evidence="6" id="KW-1185">Reference proteome</keyword>
<dbReference type="PANTHER" id="PTHR31346">
    <property type="entry name" value="MULTIPLE ORGANELLAR RNA EDITING FACTOR 2, CHLOROPLASTIC-RELATED-RELATED"/>
    <property type="match status" value="1"/>
</dbReference>
<dbReference type="PANTHER" id="PTHR31346:SF5">
    <property type="entry name" value="MULTIPLE ORGANELLAR RNA EDITING FACTOR 1, MITOCHONDRIAL"/>
    <property type="match status" value="1"/>
</dbReference>
<sequence length="416" mass="46479">MAMYSLRVRRALVSLSTINRCLLGFVPEVSAAPSPVHILRRSSPSETFLNLVQQQRRTFRSSVASLLARGNYSRNFDDSEKIDPDTILFEGCDYNHWLITMDFPKDPKPTPEEMVRTYEETCAKGLNISLEEAKKRMYACSTTTYQGFQAVMTEAESEQFKGVPGVVFILPDSYIDPQNKEYGGDKYENGVITPRPPPIQYGRQRPRDRNRDFNQPRYDREGGFTQNRQGNQYNNPQGQMQRGDWRNHEAPQNYHPQQNYGPPGQGERRNPMPMNNMEHAPAGRGPAPAHQSGYNQWGQQNPNTYYNQERRDMPPGDRRNYAPAQNDFQGNHMNYAPSTLGGSYGQGIQGGSGGGGSAGGYHGQGMAGSYGRGPIPSSGHGYMRQGEGQRFPQGDQGNVQGDQGDFSPGGPNQGRY</sequence>
<feature type="domain" description="MORF/ORRM1/DAG-like MORF" evidence="4">
    <location>
        <begin position="94"/>
        <end position="187"/>
    </location>
</feature>
<dbReference type="GO" id="GO:0006397">
    <property type="term" value="P:mRNA processing"/>
    <property type="evidence" value="ECO:0007669"/>
    <property type="project" value="UniProtKB-KW"/>
</dbReference>
<dbReference type="GO" id="GO:0080156">
    <property type="term" value="P:mitochondrial mRNA modification"/>
    <property type="evidence" value="ECO:0007669"/>
    <property type="project" value="TreeGrafter"/>
</dbReference>
<evidence type="ECO:0000313" key="5">
    <source>
        <dbReference type="EMBL" id="KAK4802975.1"/>
    </source>
</evidence>
<name>A0AAN7MVM8_TRANT</name>
<evidence type="ECO:0000256" key="3">
    <source>
        <dbReference type="SAM" id="MobiDB-lite"/>
    </source>
</evidence>
<protein>
    <recommendedName>
        <fullName evidence="4">MORF/ORRM1/DAG-like MORF domain-containing protein</fullName>
    </recommendedName>
</protein>
<dbReference type="GO" id="GO:0005739">
    <property type="term" value="C:mitochondrion"/>
    <property type="evidence" value="ECO:0007669"/>
    <property type="project" value="TreeGrafter"/>
</dbReference>
<dbReference type="AlphaFoldDB" id="A0AAN7MVM8"/>
<feature type="region of interest" description="Disordered" evidence="3">
    <location>
        <begin position="181"/>
        <end position="337"/>
    </location>
</feature>
<evidence type="ECO:0000256" key="2">
    <source>
        <dbReference type="ARBA" id="ARBA00022946"/>
    </source>
</evidence>
<dbReference type="InterPro" id="IPR054059">
    <property type="entry name" value="MORF/ORRM1/DAG-like_MORF"/>
</dbReference>
<feature type="compositionally biased region" description="Basic and acidic residues" evidence="3">
    <location>
        <begin position="308"/>
        <end position="320"/>
    </location>
</feature>
<dbReference type="InterPro" id="IPR039206">
    <property type="entry name" value="MORF/ORRM1/DAG-like"/>
</dbReference>
<dbReference type="Proteomes" id="UP001346149">
    <property type="component" value="Unassembled WGS sequence"/>
</dbReference>
<organism evidence="5 6">
    <name type="scientific">Trapa natans</name>
    <name type="common">Water chestnut</name>
    <dbReference type="NCBI Taxonomy" id="22666"/>
    <lineage>
        <taxon>Eukaryota</taxon>
        <taxon>Viridiplantae</taxon>
        <taxon>Streptophyta</taxon>
        <taxon>Embryophyta</taxon>
        <taxon>Tracheophyta</taxon>
        <taxon>Spermatophyta</taxon>
        <taxon>Magnoliopsida</taxon>
        <taxon>eudicotyledons</taxon>
        <taxon>Gunneridae</taxon>
        <taxon>Pentapetalae</taxon>
        <taxon>rosids</taxon>
        <taxon>malvids</taxon>
        <taxon>Myrtales</taxon>
        <taxon>Lythraceae</taxon>
        <taxon>Trapa</taxon>
    </lineage>
</organism>
<evidence type="ECO:0000259" key="4">
    <source>
        <dbReference type="Pfam" id="PF21864"/>
    </source>
</evidence>
<evidence type="ECO:0000313" key="6">
    <source>
        <dbReference type="Proteomes" id="UP001346149"/>
    </source>
</evidence>
<feature type="region of interest" description="Disordered" evidence="3">
    <location>
        <begin position="365"/>
        <end position="416"/>
    </location>
</feature>
<feature type="compositionally biased region" description="Polar residues" evidence="3">
    <location>
        <begin position="292"/>
        <end position="307"/>
    </location>
</feature>
<feature type="compositionally biased region" description="Basic and acidic residues" evidence="3">
    <location>
        <begin position="205"/>
        <end position="222"/>
    </location>
</feature>
<dbReference type="InterPro" id="IPR037045">
    <property type="entry name" value="S8pro/Inhibitor_I9_sf"/>
</dbReference>
<dbReference type="Gene3D" id="3.30.70.80">
    <property type="entry name" value="Peptidase S8 propeptide/proteinase inhibitor I9"/>
    <property type="match status" value="1"/>
</dbReference>
<dbReference type="Pfam" id="PF21864">
    <property type="entry name" value="MORF_dom"/>
    <property type="match status" value="1"/>
</dbReference>
<comment type="caution">
    <text evidence="5">The sequence shown here is derived from an EMBL/GenBank/DDBJ whole genome shotgun (WGS) entry which is preliminary data.</text>
</comment>
<dbReference type="EMBL" id="JAXQNO010000002">
    <property type="protein sequence ID" value="KAK4802975.1"/>
    <property type="molecule type" value="Genomic_DNA"/>
</dbReference>
<accession>A0AAN7MVM8</accession>
<reference evidence="5 6" key="1">
    <citation type="journal article" date="2023" name="Hortic Res">
        <title>Pangenome of water caltrop reveals structural variations and asymmetric subgenome divergence after allopolyploidization.</title>
        <authorList>
            <person name="Zhang X."/>
            <person name="Chen Y."/>
            <person name="Wang L."/>
            <person name="Yuan Y."/>
            <person name="Fang M."/>
            <person name="Shi L."/>
            <person name="Lu R."/>
            <person name="Comes H.P."/>
            <person name="Ma Y."/>
            <person name="Chen Y."/>
            <person name="Huang G."/>
            <person name="Zhou Y."/>
            <person name="Zheng Z."/>
            <person name="Qiu Y."/>
        </authorList>
    </citation>
    <scope>NUCLEOTIDE SEQUENCE [LARGE SCALE GENOMIC DNA]</scope>
    <source>
        <strain evidence="5">F231</strain>
    </source>
</reference>
<evidence type="ECO:0000256" key="1">
    <source>
        <dbReference type="ARBA" id="ARBA00022664"/>
    </source>
</evidence>
<gene>
    <name evidence="5" type="ORF">SAY86_001178</name>
</gene>
<keyword evidence="1" id="KW-0507">mRNA processing</keyword>
<feature type="compositionally biased region" description="Polar residues" evidence="3">
    <location>
        <begin position="224"/>
        <end position="240"/>
    </location>
</feature>
<feature type="compositionally biased region" description="Low complexity" evidence="3">
    <location>
        <begin position="393"/>
        <end position="405"/>
    </location>
</feature>
<feature type="compositionally biased region" description="Low complexity" evidence="3">
    <location>
        <begin position="280"/>
        <end position="289"/>
    </location>
</feature>
<proteinExistence type="predicted"/>